<keyword evidence="2" id="KW-0812">Transmembrane</keyword>
<evidence type="ECO:0000313" key="3">
    <source>
        <dbReference type="EMBL" id="NMM99847.1"/>
    </source>
</evidence>
<evidence type="ECO:0008006" key="5">
    <source>
        <dbReference type="Google" id="ProtNLM"/>
    </source>
</evidence>
<evidence type="ECO:0000313" key="4">
    <source>
        <dbReference type="Proteomes" id="UP000588277"/>
    </source>
</evidence>
<feature type="transmembrane region" description="Helical" evidence="2">
    <location>
        <begin position="33"/>
        <end position="58"/>
    </location>
</feature>
<feature type="compositionally biased region" description="Basic and acidic residues" evidence="1">
    <location>
        <begin position="10"/>
        <end position="23"/>
    </location>
</feature>
<gene>
    <name evidence="3" type="ORF">G1C96_0425</name>
</gene>
<reference evidence="3 4" key="1">
    <citation type="submission" date="2020-02" db="EMBL/GenBank/DDBJ databases">
        <title>Characterization of phylogenetic diversity of novel bifidobacterial species isolated in Czech ZOOs.</title>
        <authorList>
            <person name="Lugli G.A."/>
            <person name="Vera N.B."/>
            <person name="Ventura M."/>
        </authorList>
    </citation>
    <scope>NUCLEOTIDE SEQUENCE [LARGE SCALE GENOMIC DNA]</scope>
    <source>
        <strain evidence="3 4">DSM 109958</strain>
    </source>
</reference>
<dbReference type="Gene3D" id="3.90.1720.10">
    <property type="entry name" value="endopeptidase domain like (from Nostoc punctiforme)"/>
    <property type="match status" value="1"/>
</dbReference>
<evidence type="ECO:0000256" key="1">
    <source>
        <dbReference type="SAM" id="MobiDB-lite"/>
    </source>
</evidence>
<sequence length="286" mass="30841">MRHRNATAMHETDTDARPGMREPSLRARRRRRAIAVAVAVALIASLVGAGALVARAWIAGLGSTLDGIAGITSVAGRVGSSATPWTTDPPNFTRVASPVDYNGNGVDDYTDILDGARRDAEALPAYDDGYYAGGYPPADRGACTDLVWRAFAAAGYDLKAMVDADVTANPKAYASVAPRPDPNIDFRRTGVLGMFLSRYGQTLTDDPADYAQWQPGDIVVFETVRHIAVVSDRHSASTGTAYLLHNMGDDHRENDYLDQPGRMQVTGHYRFDASKVPSSVLRAWKG</sequence>
<dbReference type="InterPro" id="IPR009706">
    <property type="entry name" value="DUF1287"/>
</dbReference>
<keyword evidence="2" id="KW-0472">Membrane</keyword>
<dbReference type="AlphaFoldDB" id="A0A7Y0F0N1"/>
<name>A0A7Y0F0N1_9BIFI</name>
<dbReference type="Proteomes" id="UP000588277">
    <property type="component" value="Unassembled WGS sequence"/>
</dbReference>
<feature type="region of interest" description="Disordered" evidence="1">
    <location>
        <begin position="1"/>
        <end position="23"/>
    </location>
</feature>
<evidence type="ECO:0000256" key="2">
    <source>
        <dbReference type="SAM" id="Phobius"/>
    </source>
</evidence>
<keyword evidence="2" id="KW-1133">Transmembrane helix</keyword>
<proteinExistence type="predicted"/>
<keyword evidence="4" id="KW-1185">Reference proteome</keyword>
<organism evidence="3 4">
    <name type="scientific">Bifidobacterium moraviense</name>
    <dbReference type="NCBI Taxonomy" id="2675323"/>
    <lineage>
        <taxon>Bacteria</taxon>
        <taxon>Bacillati</taxon>
        <taxon>Actinomycetota</taxon>
        <taxon>Actinomycetes</taxon>
        <taxon>Bifidobacteriales</taxon>
        <taxon>Bifidobacteriaceae</taxon>
        <taxon>Bifidobacterium</taxon>
    </lineage>
</organism>
<dbReference type="Pfam" id="PF06940">
    <property type="entry name" value="DUF1287"/>
    <property type="match status" value="1"/>
</dbReference>
<dbReference type="EMBL" id="JAAIIH010000001">
    <property type="protein sequence ID" value="NMM99847.1"/>
    <property type="molecule type" value="Genomic_DNA"/>
</dbReference>
<comment type="caution">
    <text evidence="3">The sequence shown here is derived from an EMBL/GenBank/DDBJ whole genome shotgun (WGS) entry which is preliminary data.</text>
</comment>
<accession>A0A7Y0F0N1</accession>
<protein>
    <recommendedName>
        <fullName evidence="5">DUF1287 domain-containing protein</fullName>
    </recommendedName>
</protein>